<dbReference type="VEuPathDB" id="TrichDB:TVAGG3_1026940"/>
<evidence type="ECO:0000313" key="8">
    <source>
        <dbReference type="Proteomes" id="UP000001542"/>
    </source>
</evidence>
<dbReference type="FunFam" id="1.10.510.10:FF:000592">
    <property type="entry name" value="CAMK family protein kinase"/>
    <property type="match status" value="1"/>
</dbReference>
<dbReference type="EMBL" id="DS113325">
    <property type="protein sequence ID" value="EAY11128.1"/>
    <property type="molecule type" value="Genomic_DNA"/>
</dbReference>
<protein>
    <recommendedName>
        <fullName evidence="1">non-specific serine/threonine protein kinase</fullName>
        <ecNumber evidence="1">2.7.11.1</ecNumber>
    </recommendedName>
</protein>
<reference evidence="7" key="1">
    <citation type="submission" date="2006-10" db="EMBL/GenBank/DDBJ databases">
        <authorList>
            <person name="Amadeo P."/>
            <person name="Zhao Q."/>
            <person name="Wortman J."/>
            <person name="Fraser-Liggett C."/>
            <person name="Carlton J."/>
        </authorList>
    </citation>
    <scope>NUCLEOTIDE SEQUENCE</scope>
    <source>
        <strain evidence="7">G3</strain>
    </source>
</reference>
<dbReference type="SMR" id="A2E8B0"/>
<evidence type="ECO:0000256" key="1">
    <source>
        <dbReference type="ARBA" id="ARBA00012513"/>
    </source>
</evidence>
<keyword evidence="3" id="KW-0067">ATP-binding</keyword>
<dbReference type="GO" id="GO:0004674">
    <property type="term" value="F:protein serine/threonine kinase activity"/>
    <property type="evidence" value="ECO:0000318"/>
    <property type="project" value="GO_Central"/>
</dbReference>
<dbReference type="FunFam" id="3.30.200.20:FF:000042">
    <property type="entry name" value="Aurora kinase A"/>
    <property type="match status" value="1"/>
</dbReference>
<keyword evidence="8" id="KW-1185">Reference proteome</keyword>
<keyword evidence="2" id="KW-0547">Nucleotide-binding</keyword>
<comment type="catalytic activity">
    <reaction evidence="5">
        <text>L-seryl-[protein] + ATP = O-phospho-L-seryl-[protein] + ADP + H(+)</text>
        <dbReference type="Rhea" id="RHEA:17989"/>
        <dbReference type="Rhea" id="RHEA-COMP:9863"/>
        <dbReference type="Rhea" id="RHEA-COMP:11604"/>
        <dbReference type="ChEBI" id="CHEBI:15378"/>
        <dbReference type="ChEBI" id="CHEBI:29999"/>
        <dbReference type="ChEBI" id="CHEBI:30616"/>
        <dbReference type="ChEBI" id="CHEBI:83421"/>
        <dbReference type="ChEBI" id="CHEBI:456216"/>
        <dbReference type="EC" id="2.7.11.1"/>
    </reaction>
</comment>
<dbReference type="GO" id="GO:0005524">
    <property type="term" value="F:ATP binding"/>
    <property type="evidence" value="ECO:0007669"/>
    <property type="project" value="UniProtKB-KW"/>
</dbReference>
<dbReference type="STRING" id="5722.A2E8B0"/>
<evidence type="ECO:0000256" key="2">
    <source>
        <dbReference type="ARBA" id="ARBA00022741"/>
    </source>
</evidence>
<gene>
    <name evidence="7" type="ORF">TVAG_359080</name>
</gene>
<name>A2E8B0_TRIV3</name>
<evidence type="ECO:0000256" key="5">
    <source>
        <dbReference type="ARBA" id="ARBA00048679"/>
    </source>
</evidence>
<reference evidence="7" key="2">
    <citation type="journal article" date="2007" name="Science">
        <title>Draft genome sequence of the sexually transmitted pathogen Trichomonas vaginalis.</title>
        <authorList>
            <person name="Carlton J.M."/>
            <person name="Hirt R.P."/>
            <person name="Silva J.C."/>
            <person name="Delcher A.L."/>
            <person name="Schatz M."/>
            <person name="Zhao Q."/>
            <person name="Wortman J.R."/>
            <person name="Bidwell S.L."/>
            <person name="Alsmark U.C.M."/>
            <person name="Besteiro S."/>
            <person name="Sicheritz-Ponten T."/>
            <person name="Noel C.J."/>
            <person name="Dacks J.B."/>
            <person name="Foster P.G."/>
            <person name="Simillion C."/>
            <person name="Van de Peer Y."/>
            <person name="Miranda-Saavedra D."/>
            <person name="Barton G.J."/>
            <person name="Westrop G.D."/>
            <person name="Mueller S."/>
            <person name="Dessi D."/>
            <person name="Fiori P.L."/>
            <person name="Ren Q."/>
            <person name="Paulsen I."/>
            <person name="Zhang H."/>
            <person name="Bastida-Corcuera F.D."/>
            <person name="Simoes-Barbosa A."/>
            <person name="Brown M.T."/>
            <person name="Hayes R.D."/>
            <person name="Mukherjee M."/>
            <person name="Okumura C.Y."/>
            <person name="Schneider R."/>
            <person name="Smith A.J."/>
            <person name="Vanacova S."/>
            <person name="Villalvazo M."/>
            <person name="Haas B.J."/>
            <person name="Pertea M."/>
            <person name="Feldblyum T.V."/>
            <person name="Utterback T.R."/>
            <person name="Shu C.L."/>
            <person name="Osoegawa K."/>
            <person name="de Jong P.J."/>
            <person name="Hrdy I."/>
            <person name="Horvathova L."/>
            <person name="Zubacova Z."/>
            <person name="Dolezal P."/>
            <person name="Malik S.B."/>
            <person name="Logsdon J.M. Jr."/>
            <person name="Henze K."/>
            <person name="Gupta A."/>
            <person name="Wang C.C."/>
            <person name="Dunne R.L."/>
            <person name="Upcroft J.A."/>
            <person name="Upcroft P."/>
            <person name="White O."/>
            <person name="Salzberg S.L."/>
            <person name="Tang P."/>
            <person name="Chiu C.-H."/>
            <person name="Lee Y.-S."/>
            <person name="Embley T.M."/>
            <person name="Coombs G.H."/>
            <person name="Mottram J.C."/>
            <person name="Tachezy J."/>
            <person name="Fraser-Liggett C.M."/>
            <person name="Johnson P.J."/>
        </authorList>
    </citation>
    <scope>NUCLEOTIDE SEQUENCE [LARGE SCALE GENOMIC DNA]</scope>
    <source>
        <strain evidence="7">G3</strain>
    </source>
</reference>
<dbReference type="Pfam" id="PF00069">
    <property type="entry name" value="Pkinase"/>
    <property type="match status" value="1"/>
</dbReference>
<dbReference type="InterPro" id="IPR000719">
    <property type="entry name" value="Prot_kinase_dom"/>
</dbReference>
<sequence length="418" mass="47919">MSKKEIGNYTIERELDQGGFSKVYLARHNVIGENVAIKRIRKENYEKDKIIREVKLMQSLDHPFTVQFFEFMEDDNYYYIVMEYVRGTTLLDLVNHSGKIPEWKIRHIFVELISTLQYLHEDLKMAHRDIKLENIIFDTYGNIRLIDFGLGNTFQQTDGILQTACGSPAYAPPEMFLRRPYTNAADIWSAGCVIYALATNTLPFDETNAKLLASKIVYQNPTYPEELKPSLVELISNCLNKDSSMRPLPQDIYKYEWVSVYPNSQLFSPEFGIAEGWRNPTGNPLVDETVVEELNHYGLDSSKAVDDYLNGNFTADAAGYRILKRQKVTFQMERLYEEADISMKATIHRKQHLSLTPNVLTPIRRPSPNTRNKFSFGKAMNPVTGVSKFSATVKLSNRMNSMKPKILALSQLPAQSPQ</sequence>
<accession>A2E8B0</accession>
<evidence type="ECO:0000256" key="4">
    <source>
        <dbReference type="ARBA" id="ARBA00047899"/>
    </source>
</evidence>
<dbReference type="PROSITE" id="PS00108">
    <property type="entry name" value="PROTEIN_KINASE_ST"/>
    <property type="match status" value="1"/>
</dbReference>
<dbReference type="RefSeq" id="XP_001323351.1">
    <property type="nucleotide sequence ID" value="XM_001323316.1"/>
</dbReference>
<dbReference type="OMA" id="RHIFVEL"/>
<evidence type="ECO:0000256" key="3">
    <source>
        <dbReference type="ARBA" id="ARBA00022840"/>
    </source>
</evidence>
<dbReference type="InParanoid" id="A2E8B0"/>
<dbReference type="OrthoDB" id="424326at2759"/>
<dbReference type="InterPro" id="IPR011009">
    <property type="entry name" value="Kinase-like_dom_sf"/>
</dbReference>
<dbReference type="AlphaFoldDB" id="A2E8B0"/>
<evidence type="ECO:0000313" key="7">
    <source>
        <dbReference type="EMBL" id="EAY11128.1"/>
    </source>
</evidence>
<comment type="catalytic activity">
    <reaction evidence="4">
        <text>L-threonyl-[protein] + ATP = O-phospho-L-threonyl-[protein] + ADP + H(+)</text>
        <dbReference type="Rhea" id="RHEA:46608"/>
        <dbReference type="Rhea" id="RHEA-COMP:11060"/>
        <dbReference type="Rhea" id="RHEA-COMP:11605"/>
        <dbReference type="ChEBI" id="CHEBI:15378"/>
        <dbReference type="ChEBI" id="CHEBI:30013"/>
        <dbReference type="ChEBI" id="CHEBI:30616"/>
        <dbReference type="ChEBI" id="CHEBI:61977"/>
        <dbReference type="ChEBI" id="CHEBI:456216"/>
        <dbReference type="EC" id="2.7.11.1"/>
    </reaction>
</comment>
<dbReference type="eggNOG" id="KOG0583">
    <property type="taxonomic scope" value="Eukaryota"/>
</dbReference>
<keyword evidence="7" id="KW-0418">Kinase</keyword>
<dbReference type="KEGG" id="tva:4769079"/>
<dbReference type="VEuPathDB" id="TrichDB:TVAG_359080"/>
<keyword evidence="7" id="KW-0808">Transferase</keyword>
<dbReference type="InterPro" id="IPR008271">
    <property type="entry name" value="Ser/Thr_kinase_AS"/>
</dbReference>
<dbReference type="Proteomes" id="UP000001542">
    <property type="component" value="Unassembled WGS sequence"/>
</dbReference>
<dbReference type="SUPFAM" id="SSF56112">
    <property type="entry name" value="Protein kinase-like (PK-like)"/>
    <property type="match status" value="1"/>
</dbReference>
<proteinExistence type="predicted"/>
<feature type="domain" description="Protein kinase" evidence="6">
    <location>
        <begin position="9"/>
        <end position="258"/>
    </location>
</feature>
<dbReference type="PANTHER" id="PTHR24346">
    <property type="entry name" value="MAP/MICROTUBULE AFFINITY-REGULATING KINASE"/>
    <property type="match status" value="1"/>
</dbReference>
<dbReference type="PROSITE" id="PS50011">
    <property type="entry name" value="PROTEIN_KINASE_DOM"/>
    <property type="match status" value="1"/>
</dbReference>
<dbReference type="SMART" id="SM00220">
    <property type="entry name" value="S_TKc"/>
    <property type="match status" value="1"/>
</dbReference>
<evidence type="ECO:0000259" key="6">
    <source>
        <dbReference type="PROSITE" id="PS50011"/>
    </source>
</evidence>
<dbReference type="PANTHER" id="PTHR24346:SF81">
    <property type="entry name" value="SERINE_THREONINE-PROTEIN KINASE FNKB-RELATED"/>
    <property type="match status" value="1"/>
</dbReference>
<dbReference type="Gene3D" id="1.10.510.10">
    <property type="entry name" value="Transferase(Phosphotransferase) domain 1"/>
    <property type="match status" value="1"/>
</dbReference>
<organism evidence="7 8">
    <name type="scientific">Trichomonas vaginalis (strain ATCC PRA-98 / G3)</name>
    <dbReference type="NCBI Taxonomy" id="412133"/>
    <lineage>
        <taxon>Eukaryota</taxon>
        <taxon>Metamonada</taxon>
        <taxon>Parabasalia</taxon>
        <taxon>Trichomonadida</taxon>
        <taxon>Trichomonadidae</taxon>
        <taxon>Trichomonas</taxon>
    </lineage>
</organism>
<dbReference type="EC" id="2.7.11.1" evidence="1"/>